<dbReference type="InterPro" id="IPR010223">
    <property type="entry name" value="MinD"/>
</dbReference>
<dbReference type="NCBIfam" id="TIGR01968">
    <property type="entry name" value="minD_bact"/>
    <property type="match status" value="1"/>
</dbReference>
<reference evidence="14 16" key="2">
    <citation type="submission" date="2016-11" db="EMBL/GenBank/DDBJ databases">
        <title>Mixed transmission modes and dynamic genome evolution in an obligate animal-bacterial symbiosis.</title>
        <authorList>
            <person name="Russell S.L."/>
            <person name="Corbett-Detig R.B."/>
            <person name="Cavanaugh C.M."/>
        </authorList>
    </citation>
    <scope>NUCLEOTIDE SEQUENCE [LARGE SCALE GENOMIC DNA]</scope>
    <source>
        <strain evidence="14">MA-KB16</strain>
    </source>
</reference>
<dbReference type="InterPro" id="IPR027417">
    <property type="entry name" value="P-loop_NTPase"/>
</dbReference>
<evidence type="ECO:0000256" key="4">
    <source>
        <dbReference type="ARBA" id="ARBA00022618"/>
    </source>
</evidence>
<comment type="function">
    <text evidence="9">ATPase required for the correct placement of the division site. Cell division inhibitors MinC and MinD act in concert to form an inhibitor capable of blocking formation of the polar Z ring septums. Rapidly oscillates between the poles of the cell to destabilize FtsZ filaments that have formed before they mature into polar Z rings.</text>
</comment>
<keyword evidence="15" id="KW-1185">Reference proteome</keyword>
<keyword evidence="6 11" id="KW-0067">ATP-binding</keyword>
<dbReference type="AlphaFoldDB" id="A0A0B0HCR1"/>
<dbReference type="InterPro" id="IPR050625">
    <property type="entry name" value="ParA/MinD_ATPase"/>
</dbReference>
<dbReference type="OrthoDB" id="9773088at2"/>
<dbReference type="GO" id="GO:0009898">
    <property type="term" value="C:cytoplasmic side of plasma membrane"/>
    <property type="evidence" value="ECO:0007669"/>
    <property type="project" value="TreeGrafter"/>
</dbReference>
<gene>
    <name evidence="13" type="primary">minD</name>
    <name evidence="14" type="ORF">BOV88_03405</name>
    <name evidence="13" type="ORF">JV46_18760</name>
</gene>
<keyword evidence="7" id="KW-0717">Septation</keyword>
<dbReference type="SUPFAM" id="SSF52540">
    <property type="entry name" value="P-loop containing nucleoside triphosphate hydrolases"/>
    <property type="match status" value="1"/>
</dbReference>
<evidence type="ECO:0000313" key="16">
    <source>
        <dbReference type="Proteomes" id="UP000190962"/>
    </source>
</evidence>
<dbReference type="EMBL" id="MPNX01000003">
    <property type="protein sequence ID" value="OOY35701.1"/>
    <property type="molecule type" value="Genomic_DNA"/>
</dbReference>
<reference evidence="13 15" key="1">
    <citation type="journal article" date="2014" name="BMC Genomics">
        <title>The genome of the intracellular bacterium of the coastal bivalve, Solemya velum: a blueprint for thriving in and out of symbiosis.</title>
        <authorList>
            <person name="Dmytrenko O."/>
            <person name="Russell S.L."/>
            <person name="Loo W.T."/>
            <person name="Fontanez K.M."/>
            <person name="Liao L."/>
            <person name="Roeselers G."/>
            <person name="Sharma R."/>
            <person name="Stewart F.J."/>
            <person name="Newton I.L."/>
            <person name="Woyke T."/>
            <person name="Wu D."/>
            <person name="Lang J.M."/>
            <person name="Eisen J.A."/>
            <person name="Cavanaugh C.M."/>
        </authorList>
    </citation>
    <scope>NUCLEOTIDE SEQUENCE [LARGE SCALE GENOMIC DNA]</scope>
    <source>
        <strain evidence="13 15">WH</strain>
    </source>
</reference>
<dbReference type="Proteomes" id="UP000190962">
    <property type="component" value="Unassembled WGS sequence"/>
</dbReference>
<evidence type="ECO:0000256" key="10">
    <source>
        <dbReference type="ARBA" id="ARBA00032845"/>
    </source>
</evidence>
<dbReference type="EMBL" id="JRAA01000001">
    <property type="protein sequence ID" value="KHF25699.1"/>
    <property type="molecule type" value="Genomic_DNA"/>
</dbReference>
<evidence type="ECO:0000313" key="15">
    <source>
        <dbReference type="Proteomes" id="UP000030856"/>
    </source>
</evidence>
<dbReference type="GeneID" id="86990945"/>
<evidence type="ECO:0000256" key="6">
    <source>
        <dbReference type="ARBA" id="ARBA00022840"/>
    </source>
</evidence>
<dbReference type="STRING" id="2340.JV46_18760"/>
<organism evidence="13 15">
    <name type="scientific">Solemya velum gill symbiont</name>
    <dbReference type="NCBI Taxonomy" id="2340"/>
    <lineage>
        <taxon>Bacteria</taxon>
        <taxon>Pseudomonadati</taxon>
        <taxon>Pseudomonadota</taxon>
        <taxon>Gammaproteobacteria</taxon>
        <taxon>sulfur-oxidizing symbionts</taxon>
    </lineage>
</organism>
<evidence type="ECO:0000256" key="2">
    <source>
        <dbReference type="ARBA" id="ARBA00011626"/>
    </source>
</evidence>
<keyword evidence="5 11" id="KW-0547">Nucleotide-binding</keyword>
<dbReference type="CDD" id="cd02036">
    <property type="entry name" value="MinD"/>
    <property type="match status" value="1"/>
</dbReference>
<dbReference type="eggNOG" id="COG2894">
    <property type="taxonomic scope" value="Bacteria"/>
</dbReference>
<dbReference type="Gene3D" id="3.40.50.300">
    <property type="entry name" value="P-loop containing nucleotide triphosphate hydrolases"/>
    <property type="match status" value="1"/>
</dbReference>
<comment type="caution">
    <text evidence="13">The sequence shown here is derived from an EMBL/GenBank/DDBJ whole genome shotgun (WGS) entry which is preliminary data.</text>
</comment>
<evidence type="ECO:0000259" key="12">
    <source>
        <dbReference type="Pfam" id="PF01656"/>
    </source>
</evidence>
<dbReference type="GO" id="GO:0005829">
    <property type="term" value="C:cytosol"/>
    <property type="evidence" value="ECO:0007669"/>
    <property type="project" value="TreeGrafter"/>
</dbReference>
<feature type="binding site" evidence="11">
    <location>
        <begin position="11"/>
        <end position="18"/>
    </location>
    <ligand>
        <name>ATP</name>
        <dbReference type="ChEBI" id="CHEBI:30616"/>
    </ligand>
</feature>
<evidence type="ECO:0000313" key="14">
    <source>
        <dbReference type="EMBL" id="OOY35701.1"/>
    </source>
</evidence>
<name>A0A0B0HCR1_SOVGS</name>
<accession>A0A0B0HCR1</accession>
<dbReference type="PANTHER" id="PTHR43384:SF6">
    <property type="entry name" value="SEPTUM SITE-DETERMINING PROTEIN MIND HOMOLOG, CHLOROPLASTIC"/>
    <property type="match status" value="1"/>
</dbReference>
<dbReference type="RefSeq" id="WP_043115375.1">
    <property type="nucleotide sequence ID" value="NZ_JRAA01000001.1"/>
</dbReference>
<protein>
    <recommendedName>
        <fullName evidence="3">Septum site-determining protein MinD</fullName>
    </recommendedName>
    <alternativeName>
        <fullName evidence="10">Cell division inhibitor MinD</fullName>
    </alternativeName>
</protein>
<dbReference type="InterPro" id="IPR002586">
    <property type="entry name" value="CobQ/CobB/MinD/ParA_Nub-bd_dom"/>
</dbReference>
<comment type="subunit">
    <text evidence="2">Interacts with MinC and FtsZ.</text>
</comment>
<dbReference type="GO" id="GO:0000917">
    <property type="term" value="P:division septum assembly"/>
    <property type="evidence" value="ECO:0007669"/>
    <property type="project" value="UniProtKB-KW"/>
</dbReference>
<dbReference type="Pfam" id="PF01656">
    <property type="entry name" value="CbiA"/>
    <property type="match status" value="1"/>
</dbReference>
<sequence length="277" mass="30557">MGRIIVVTSGKGGVGKSTTSASFALGLALRGYKTLLIDFDIGLRNLDLLLGHEKRIVYDIVNVMREEVALQDAVVKDLRCSRLALLPGSQFEDKEVLERRGIAKLLSEARKKYQYVVCDSPAGIEKGADMAMYFADDALLVATPERPSVRDADRMIGLLTNRTYRAEKGLEDIAPYLVINRYRHSLAKRGIALTPKQILDNLSIPLIGIIPDSESVTRAANIGEPVVYDHKSAAGNAYADTVARYLGDSVAYTLLHEGKRSIRSRLFGNKRVHLNDE</sequence>
<evidence type="ECO:0000256" key="5">
    <source>
        <dbReference type="ARBA" id="ARBA00022741"/>
    </source>
</evidence>
<dbReference type="Proteomes" id="UP000030856">
    <property type="component" value="Unassembled WGS sequence"/>
</dbReference>
<evidence type="ECO:0000256" key="1">
    <source>
        <dbReference type="ARBA" id="ARBA00010257"/>
    </source>
</evidence>
<evidence type="ECO:0000256" key="9">
    <source>
        <dbReference type="ARBA" id="ARBA00025436"/>
    </source>
</evidence>
<proteinExistence type="inferred from homology"/>
<dbReference type="GO" id="GO:0051782">
    <property type="term" value="P:negative regulation of cell division"/>
    <property type="evidence" value="ECO:0007669"/>
    <property type="project" value="TreeGrafter"/>
</dbReference>
<dbReference type="PIRSF" id="PIRSF003092">
    <property type="entry name" value="MinD"/>
    <property type="match status" value="1"/>
</dbReference>
<evidence type="ECO:0000256" key="11">
    <source>
        <dbReference type="PIRSR" id="PIRSR003092-1"/>
    </source>
</evidence>
<dbReference type="GO" id="GO:0005524">
    <property type="term" value="F:ATP binding"/>
    <property type="evidence" value="ECO:0007669"/>
    <property type="project" value="UniProtKB-KW"/>
</dbReference>
<dbReference type="PANTHER" id="PTHR43384">
    <property type="entry name" value="SEPTUM SITE-DETERMINING PROTEIN MIND HOMOLOG, CHLOROPLASTIC-RELATED"/>
    <property type="match status" value="1"/>
</dbReference>
<dbReference type="GO" id="GO:0016887">
    <property type="term" value="F:ATP hydrolysis activity"/>
    <property type="evidence" value="ECO:0007669"/>
    <property type="project" value="InterPro"/>
</dbReference>
<dbReference type="PATRIC" id="fig|2340.3.peg.214"/>
<evidence type="ECO:0000313" key="13">
    <source>
        <dbReference type="EMBL" id="KHF25699.1"/>
    </source>
</evidence>
<feature type="domain" description="CobQ/CobB/MinD/ParA nucleotide binding" evidence="12">
    <location>
        <begin position="5"/>
        <end position="226"/>
    </location>
</feature>
<evidence type="ECO:0000256" key="7">
    <source>
        <dbReference type="ARBA" id="ARBA00023210"/>
    </source>
</evidence>
<evidence type="ECO:0000256" key="3">
    <source>
        <dbReference type="ARBA" id="ARBA00016887"/>
    </source>
</evidence>
<keyword evidence="8" id="KW-0131">Cell cycle</keyword>
<comment type="similarity">
    <text evidence="1">Belongs to the ParA family. MinD subfamily.</text>
</comment>
<evidence type="ECO:0000256" key="8">
    <source>
        <dbReference type="ARBA" id="ARBA00023306"/>
    </source>
</evidence>
<keyword evidence="4" id="KW-0132">Cell division</keyword>
<dbReference type="InterPro" id="IPR025501">
    <property type="entry name" value="MinD_FleN"/>
</dbReference>